<dbReference type="EMBL" id="JACBYR010000002">
    <property type="protein sequence ID" value="NYE84934.1"/>
    <property type="molecule type" value="Genomic_DNA"/>
</dbReference>
<proteinExistence type="predicted"/>
<name>A0A7Y9IZH3_9BURK</name>
<protein>
    <submittedName>
        <fullName evidence="3">Maleamate amidohydrolase</fullName>
        <ecNumber evidence="3">3.5.1.107</ecNumber>
    </submittedName>
</protein>
<dbReference type="PANTHER" id="PTHR43540:SF1">
    <property type="entry name" value="ISOCHORISMATASE HYDROLASE"/>
    <property type="match status" value="1"/>
</dbReference>
<evidence type="ECO:0000313" key="3">
    <source>
        <dbReference type="EMBL" id="NYE84934.1"/>
    </source>
</evidence>
<gene>
    <name evidence="3" type="ORF">FHW18_004241</name>
</gene>
<comment type="caution">
    <text evidence="3">The sequence shown here is derived from an EMBL/GenBank/DDBJ whole genome shotgun (WGS) entry which is preliminary data.</text>
</comment>
<dbReference type="InterPro" id="IPR050272">
    <property type="entry name" value="Isochorismatase-like_hydrls"/>
</dbReference>
<reference evidence="3 4" key="1">
    <citation type="submission" date="2020-07" db="EMBL/GenBank/DDBJ databases">
        <title>Genomic Encyclopedia of Type Strains, Phase IV (KMG-V): Genome sequencing to study the core and pangenomes of soil and plant-associated prokaryotes.</title>
        <authorList>
            <person name="Whitman W."/>
        </authorList>
    </citation>
    <scope>NUCLEOTIDE SEQUENCE [LARGE SCALE GENOMIC DNA]</scope>
    <source>
        <strain evidence="3 4">SAS40</strain>
    </source>
</reference>
<organism evidence="3 4">
    <name type="scientific">Pigmentiphaga litoralis</name>
    <dbReference type="NCBI Taxonomy" id="516702"/>
    <lineage>
        <taxon>Bacteria</taxon>
        <taxon>Pseudomonadati</taxon>
        <taxon>Pseudomonadota</taxon>
        <taxon>Betaproteobacteria</taxon>
        <taxon>Burkholderiales</taxon>
        <taxon>Alcaligenaceae</taxon>
        <taxon>Pigmentiphaga</taxon>
    </lineage>
</organism>
<dbReference type="SUPFAM" id="SSF52499">
    <property type="entry name" value="Isochorismatase-like hydrolases"/>
    <property type="match status" value="1"/>
</dbReference>
<dbReference type="PANTHER" id="PTHR43540">
    <property type="entry name" value="PEROXYUREIDOACRYLATE/UREIDOACRYLATE AMIDOHYDROLASE-RELATED"/>
    <property type="match status" value="1"/>
</dbReference>
<keyword evidence="1 3" id="KW-0378">Hydrolase</keyword>
<sequence length="215" mass="22929">MNTTSHNPAPDAANDELDVYRRQGMGQSVGFGKTPALVIVDFVVAFADPAHFGGGNIAAAITQTVKLLAHARTQGWPIAHTRVVYADDASDANAFTSKVPGLLKLTEHSSLSQIVPELEPMPGELIVRKRQASAFFGTELAGWLHWRGADTLVVSGCTTSGCVRATVIDSVAHNFRTILPVDATGDRAIGPHDANLFDMGQKYADLSSVDALIHR</sequence>
<accession>A0A7Y9IZH3</accession>
<keyword evidence="4" id="KW-1185">Reference proteome</keyword>
<dbReference type="Proteomes" id="UP000542125">
    <property type="component" value="Unassembled WGS sequence"/>
</dbReference>
<feature type="domain" description="Isochorismatase-like" evidence="2">
    <location>
        <begin position="36"/>
        <end position="210"/>
    </location>
</feature>
<evidence type="ECO:0000313" key="4">
    <source>
        <dbReference type="Proteomes" id="UP000542125"/>
    </source>
</evidence>
<dbReference type="RefSeq" id="WP_373563443.1">
    <property type="nucleotide sequence ID" value="NZ_JACBYR010000002.1"/>
</dbReference>
<dbReference type="InterPro" id="IPR036380">
    <property type="entry name" value="Isochorismatase-like_sf"/>
</dbReference>
<dbReference type="EC" id="3.5.1.107" evidence="3"/>
<dbReference type="Gene3D" id="3.40.50.850">
    <property type="entry name" value="Isochorismatase-like"/>
    <property type="match status" value="1"/>
</dbReference>
<evidence type="ECO:0000256" key="1">
    <source>
        <dbReference type="ARBA" id="ARBA00022801"/>
    </source>
</evidence>
<dbReference type="AlphaFoldDB" id="A0A7Y9IZH3"/>
<dbReference type="InterPro" id="IPR000868">
    <property type="entry name" value="Isochorismatase-like_dom"/>
</dbReference>
<dbReference type="GO" id="GO:0016787">
    <property type="term" value="F:hydrolase activity"/>
    <property type="evidence" value="ECO:0007669"/>
    <property type="project" value="UniProtKB-KW"/>
</dbReference>
<dbReference type="Pfam" id="PF00857">
    <property type="entry name" value="Isochorismatase"/>
    <property type="match status" value="1"/>
</dbReference>
<evidence type="ECO:0000259" key="2">
    <source>
        <dbReference type="Pfam" id="PF00857"/>
    </source>
</evidence>